<keyword evidence="3" id="KW-1003">Cell membrane</keyword>
<dbReference type="Pfam" id="PF07690">
    <property type="entry name" value="MFS_1"/>
    <property type="match status" value="2"/>
</dbReference>
<keyword evidence="4 7" id="KW-0812">Transmembrane</keyword>
<feature type="transmembrane region" description="Helical" evidence="7">
    <location>
        <begin position="12"/>
        <end position="36"/>
    </location>
</feature>
<keyword evidence="2" id="KW-0813">Transport</keyword>
<evidence type="ECO:0000256" key="7">
    <source>
        <dbReference type="SAM" id="Phobius"/>
    </source>
</evidence>
<dbReference type="AlphaFoldDB" id="A0A1N7IW34"/>
<feature type="transmembrane region" description="Helical" evidence="7">
    <location>
        <begin position="98"/>
        <end position="118"/>
    </location>
</feature>
<dbReference type="PANTHER" id="PTHR23517">
    <property type="entry name" value="RESISTANCE PROTEIN MDTM, PUTATIVE-RELATED-RELATED"/>
    <property type="match status" value="1"/>
</dbReference>
<dbReference type="InterPro" id="IPR020846">
    <property type="entry name" value="MFS_dom"/>
</dbReference>
<dbReference type="Proteomes" id="UP000186795">
    <property type="component" value="Unassembled WGS sequence"/>
</dbReference>
<evidence type="ECO:0000256" key="2">
    <source>
        <dbReference type="ARBA" id="ARBA00022448"/>
    </source>
</evidence>
<dbReference type="OrthoDB" id="9793283at2"/>
<gene>
    <name evidence="9" type="ORF">SAMN05421790_101427</name>
</gene>
<dbReference type="InterPro" id="IPR050171">
    <property type="entry name" value="MFS_Transporters"/>
</dbReference>
<dbReference type="GO" id="GO:0022857">
    <property type="term" value="F:transmembrane transporter activity"/>
    <property type="evidence" value="ECO:0007669"/>
    <property type="project" value="InterPro"/>
</dbReference>
<feature type="transmembrane region" description="Helical" evidence="7">
    <location>
        <begin position="276"/>
        <end position="295"/>
    </location>
</feature>
<comment type="subcellular location">
    <subcellularLocation>
        <location evidence="1">Cell membrane</location>
        <topology evidence="1">Multi-pass membrane protein</topology>
    </subcellularLocation>
</comment>
<dbReference type="RefSeq" id="WP_040387926.1">
    <property type="nucleotide sequence ID" value="NZ_CP048103.1"/>
</dbReference>
<feature type="transmembrane region" description="Helical" evidence="7">
    <location>
        <begin position="139"/>
        <end position="161"/>
    </location>
</feature>
<feature type="transmembrane region" description="Helical" evidence="7">
    <location>
        <begin position="390"/>
        <end position="410"/>
    </location>
</feature>
<dbReference type="InterPro" id="IPR005829">
    <property type="entry name" value="Sugar_transporter_CS"/>
</dbReference>
<evidence type="ECO:0000313" key="10">
    <source>
        <dbReference type="Proteomes" id="UP000186795"/>
    </source>
</evidence>
<proteinExistence type="predicted"/>
<dbReference type="PROSITE" id="PS00216">
    <property type="entry name" value="SUGAR_TRANSPORT_1"/>
    <property type="match status" value="1"/>
</dbReference>
<dbReference type="InterPro" id="IPR011701">
    <property type="entry name" value="MFS"/>
</dbReference>
<dbReference type="PANTHER" id="PTHR23517:SF3">
    <property type="entry name" value="INTEGRAL MEMBRANE TRANSPORT PROTEIN"/>
    <property type="match status" value="1"/>
</dbReference>
<accession>A0A1N7IW34</accession>
<name>A0A1N7IW34_9BACL</name>
<evidence type="ECO:0000313" key="9">
    <source>
        <dbReference type="EMBL" id="SIS41298.1"/>
    </source>
</evidence>
<dbReference type="PROSITE" id="PS50850">
    <property type="entry name" value="MFS"/>
    <property type="match status" value="1"/>
</dbReference>
<dbReference type="GO" id="GO:0005886">
    <property type="term" value="C:plasma membrane"/>
    <property type="evidence" value="ECO:0007669"/>
    <property type="project" value="UniProtKB-SubCell"/>
</dbReference>
<evidence type="ECO:0000256" key="5">
    <source>
        <dbReference type="ARBA" id="ARBA00022989"/>
    </source>
</evidence>
<reference evidence="10" key="1">
    <citation type="submission" date="2017-01" db="EMBL/GenBank/DDBJ databases">
        <authorList>
            <person name="Varghese N."/>
            <person name="Submissions S."/>
        </authorList>
    </citation>
    <scope>NUCLEOTIDE SEQUENCE [LARGE SCALE GENOMIC DNA]</scope>
    <source>
        <strain evidence="10">DSM 45196</strain>
    </source>
</reference>
<feature type="transmembrane region" description="Helical" evidence="7">
    <location>
        <begin position="167"/>
        <end position="186"/>
    </location>
</feature>
<protein>
    <submittedName>
        <fullName evidence="9">Predicted arabinose efflux permease, MFS family</fullName>
    </submittedName>
</protein>
<evidence type="ECO:0000256" key="6">
    <source>
        <dbReference type="ARBA" id="ARBA00023136"/>
    </source>
</evidence>
<dbReference type="Gene3D" id="1.20.1250.20">
    <property type="entry name" value="MFS general substrate transporter like domains"/>
    <property type="match status" value="2"/>
</dbReference>
<evidence type="ECO:0000256" key="3">
    <source>
        <dbReference type="ARBA" id="ARBA00022475"/>
    </source>
</evidence>
<feature type="domain" description="Major facilitator superfamily (MFS) profile" evidence="8">
    <location>
        <begin position="1"/>
        <end position="418"/>
    </location>
</feature>
<dbReference type="EMBL" id="FTOD01000001">
    <property type="protein sequence ID" value="SIS41298.1"/>
    <property type="molecule type" value="Genomic_DNA"/>
</dbReference>
<dbReference type="SUPFAM" id="SSF103473">
    <property type="entry name" value="MFS general substrate transporter"/>
    <property type="match status" value="1"/>
</dbReference>
<dbReference type="CDD" id="cd17329">
    <property type="entry name" value="MFS_MdtH_MDR_like"/>
    <property type="match status" value="1"/>
</dbReference>
<feature type="transmembrane region" description="Helical" evidence="7">
    <location>
        <begin position="74"/>
        <end position="92"/>
    </location>
</feature>
<organism evidence="9 10">
    <name type="scientific">Kroppenstedtia eburnea</name>
    <dbReference type="NCBI Taxonomy" id="714067"/>
    <lineage>
        <taxon>Bacteria</taxon>
        <taxon>Bacillati</taxon>
        <taxon>Bacillota</taxon>
        <taxon>Bacilli</taxon>
        <taxon>Bacillales</taxon>
        <taxon>Thermoactinomycetaceae</taxon>
        <taxon>Kroppenstedtia</taxon>
    </lineage>
</organism>
<keyword evidence="10" id="KW-1185">Reference proteome</keyword>
<sequence length="441" mass="48714">MRWKDWDLNLKIRLLGEGMINVLFWMFFPFMAIYFAESFGKGTAGTLLILSQVIGVLANVIGGYCADRFGRKRMMLIASAVDGIAFVVFALANSPWYHSPVLTFFCFSALGVSGSLYWPASHAMVADLVEPKHRNEVFAVFYTTVNIAVVVGPILGGIFFFKYRFGLLVAAAVLSLLLTVAISWLIRETVPRSEEASGFPEGKKLPWYRFLLVQLQDYRVILSDRNFMLFILAGILVAQTFMQLDLTVAVYVKEAIPQQTLFSLGDGSIRTGGAEFFGWLLAVNGFLVALFTVIVTRWVNRFPEGRVFIISALLYGVSMWVFGSSTALWVAVAGMVVLTAGELAVVGIQEGFVSKLAPENMRGQYFAAASLRFSIGRAIAPLAIPVTAWVGYGWTFILLGICAFISAWVYQLLFRRLNRVPGESGLPRAQGRDSLKEGVSS</sequence>
<dbReference type="InterPro" id="IPR036259">
    <property type="entry name" value="MFS_trans_sf"/>
</dbReference>
<feature type="transmembrane region" description="Helical" evidence="7">
    <location>
        <begin position="42"/>
        <end position="62"/>
    </location>
</feature>
<evidence type="ECO:0000259" key="8">
    <source>
        <dbReference type="PROSITE" id="PS50850"/>
    </source>
</evidence>
<feature type="transmembrane region" description="Helical" evidence="7">
    <location>
        <begin position="307"/>
        <end position="323"/>
    </location>
</feature>
<evidence type="ECO:0000256" key="4">
    <source>
        <dbReference type="ARBA" id="ARBA00022692"/>
    </source>
</evidence>
<keyword evidence="6 7" id="KW-0472">Membrane</keyword>
<keyword evidence="5 7" id="KW-1133">Transmembrane helix</keyword>
<feature type="transmembrane region" description="Helical" evidence="7">
    <location>
        <begin position="227"/>
        <end position="252"/>
    </location>
</feature>
<evidence type="ECO:0000256" key="1">
    <source>
        <dbReference type="ARBA" id="ARBA00004651"/>
    </source>
</evidence>